<gene>
    <name evidence="1" type="ORF">METZ01_LOCUS114902</name>
</gene>
<reference evidence="1" key="1">
    <citation type="submission" date="2018-05" db="EMBL/GenBank/DDBJ databases">
        <authorList>
            <person name="Lanie J.A."/>
            <person name="Ng W.-L."/>
            <person name="Kazmierczak K.M."/>
            <person name="Andrzejewski T.M."/>
            <person name="Davidsen T.M."/>
            <person name="Wayne K.J."/>
            <person name="Tettelin H."/>
            <person name="Glass J.I."/>
            <person name="Rusch D."/>
            <person name="Podicherti R."/>
            <person name="Tsui H.-C.T."/>
            <person name="Winkler M.E."/>
        </authorList>
    </citation>
    <scope>NUCLEOTIDE SEQUENCE</scope>
</reference>
<evidence type="ECO:0000313" key="1">
    <source>
        <dbReference type="EMBL" id="SVA62048.1"/>
    </source>
</evidence>
<sequence length="94" mass="10989">MIEIRTITEYKNFLSGLPSAKLDNFMTNFIFAYSQIGVGCTCKRKMRIRATEERKLQSINNISKSCEETIREKHENIKIIFYHNNELIKAIGNE</sequence>
<proteinExistence type="predicted"/>
<dbReference type="EMBL" id="UINC01014568">
    <property type="protein sequence ID" value="SVA62048.1"/>
    <property type="molecule type" value="Genomic_DNA"/>
</dbReference>
<protein>
    <submittedName>
        <fullName evidence="1">Uncharacterized protein</fullName>
    </submittedName>
</protein>
<dbReference type="AlphaFoldDB" id="A0A381XBH3"/>
<name>A0A381XBH3_9ZZZZ</name>
<organism evidence="1">
    <name type="scientific">marine metagenome</name>
    <dbReference type="NCBI Taxonomy" id="408172"/>
    <lineage>
        <taxon>unclassified sequences</taxon>
        <taxon>metagenomes</taxon>
        <taxon>ecological metagenomes</taxon>
    </lineage>
</organism>
<accession>A0A381XBH3</accession>